<dbReference type="SUPFAM" id="SSF117892">
    <property type="entry name" value="Band 7/SPFH domain"/>
    <property type="match status" value="1"/>
</dbReference>
<proteinExistence type="predicted"/>
<evidence type="ECO:0000259" key="1">
    <source>
        <dbReference type="Pfam" id="PF09851"/>
    </source>
</evidence>
<dbReference type="InterPro" id="IPR018649">
    <property type="entry name" value="SHOCT"/>
</dbReference>
<feature type="domain" description="SHOCT" evidence="1">
    <location>
        <begin position="315"/>
        <end position="341"/>
    </location>
</feature>
<sequence length="346" mass="37061">MSLMDFIKKQFIDVIHWTESGDDVLVWRFPTADMEIQYGASLTVRESQAAVFVNEGQVADVFGPGLYKLTTQTLPVLTNLKHWDKLFESPFKSEVYFFSTRSRIGRRWGTPQAVTVRDQDFGAVQVRAFGQYAYRIVDPKKLMSTISGTRDAYRMDDVEDQLRGTIVTAMATSIGKSGVPFLDLAANQTELGRIVREAAQASFAALGLSLESFELMSLSLPEALQEALDKRIRMGMLGNLDQYTKMQAADAIPIAAGNEGGVAGLAAQMAVGLGMGQAVQQGMAAAAVPASALPAATAAAAGTPAAAPAESPEAKLAQLKSLLDKGLIDQADYDAAKKAVLSKLTS</sequence>
<dbReference type="Pfam" id="PF13421">
    <property type="entry name" value="Band_7_1"/>
    <property type="match status" value="1"/>
</dbReference>
<accession>A0ABT0YJQ5</accession>
<evidence type="ECO:0000259" key="2">
    <source>
        <dbReference type="Pfam" id="PF13421"/>
    </source>
</evidence>
<reference evidence="3" key="1">
    <citation type="submission" date="2022-05" db="EMBL/GenBank/DDBJ databases">
        <title>Schlegelella sp. nov., isolated from mangrove soil.</title>
        <authorList>
            <person name="Liu Y."/>
            <person name="Ge X."/>
            <person name="Liu W."/>
        </authorList>
    </citation>
    <scope>NUCLEOTIDE SEQUENCE</scope>
    <source>
        <strain evidence="3">S2-27</strain>
    </source>
</reference>
<name>A0ABT0YJQ5_9BURK</name>
<protein>
    <submittedName>
        <fullName evidence="3">SPFH domain-containing protein</fullName>
    </submittedName>
</protein>
<evidence type="ECO:0000313" key="4">
    <source>
        <dbReference type="Proteomes" id="UP001165541"/>
    </source>
</evidence>
<dbReference type="InterPro" id="IPR033880">
    <property type="entry name" value="SPFH_YdjI"/>
</dbReference>
<feature type="domain" description="SPFH" evidence="2">
    <location>
        <begin position="26"/>
        <end position="235"/>
    </location>
</feature>
<dbReference type="RefSeq" id="WP_251777158.1">
    <property type="nucleotide sequence ID" value="NZ_JAMKFE010000003.1"/>
</dbReference>
<dbReference type="CDD" id="cd03408">
    <property type="entry name" value="SPFH_like_u1"/>
    <property type="match status" value="1"/>
</dbReference>
<dbReference type="Gene3D" id="3.30.479.30">
    <property type="entry name" value="Band 7 domain"/>
    <property type="match status" value="1"/>
</dbReference>
<dbReference type="Proteomes" id="UP001165541">
    <property type="component" value="Unassembled WGS sequence"/>
</dbReference>
<dbReference type="Pfam" id="PF09851">
    <property type="entry name" value="SHOCT"/>
    <property type="match status" value="1"/>
</dbReference>
<organism evidence="3 4">
    <name type="scientific">Caldimonas mangrovi</name>
    <dbReference type="NCBI Taxonomy" id="2944811"/>
    <lineage>
        <taxon>Bacteria</taxon>
        <taxon>Pseudomonadati</taxon>
        <taxon>Pseudomonadota</taxon>
        <taxon>Betaproteobacteria</taxon>
        <taxon>Burkholderiales</taxon>
        <taxon>Sphaerotilaceae</taxon>
        <taxon>Caldimonas</taxon>
    </lineage>
</organism>
<dbReference type="InterPro" id="IPR036013">
    <property type="entry name" value="Band_7/SPFH_dom_sf"/>
</dbReference>
<evidence type="ECO:0000313" key="3">
    <source>
        <dbReference type="EMBL" id="MCM5678966.1"/>
    </source>
</evidence>
<gene>
    <name evidence="3" type="ORF">M8A51_05410</name>
</gene>
<comment type="caution">
    <text evidence="3">The sequence shown here is derived from an EMBL/GenBank/DDBJ whole genome shotgun (WGS) entry which is preliminary data.</text>
</comment>
<dbReference type="PANTHER" id="PTHR37826">
    <property type="entry name" value="FLOTILLIN BAND_7_5 DOMAIN PROTEIN"/>
    <property type="match status" value="1"/>
</dbReference>
<dbReference type="PANTHER" id="PTHR37826:SF2">
    <property type="entry name" value="ZINC-RIBBON DOMAIN-CONTAINING PROTEIN"/>
    <property type="match status" value="1"/>
</dbReference>
<dbReference type="EMBL" id="JAMKFE010000003">
    <property type="protein sequence ID" value="MCM5678966.1"/>
    <property type="molecule type" value="Genomic_DNA"/>
</dbReference>
<keyword evidence="4" id="KW-1185">Reference proteome</keyword>